<keyword evidence="4" id="KW-1185">Reference proteome</keyword>
<dbReference type="SUPFAM" id="SSF53850">
    <property type="entry name" value="Periplasmic binding protein-like II"/>
    <property type="match status" value="1"/>
</dbReference>
<reference evidence="3 4" key="1">
    <citation type="journal article" date="2019" name="Emerg. Microbes Infect.">
        <title>Comprehensive subspecies identification of 175 nontuberculous mycobacteria species based on 7547 genomic profiles.</title>
        <authorList>
            <person name="Matsumoto Y."/>
            <person name="Kinjo T."/>
            <person name="Motooka D."/>
            <person name="Nabeya D."/>
            <person name="Jung N."/>
            <person name="Uechi K."/>
            <person name="Horii T."/>
            <person name="Iida T."/>
            <person name="Fujita J."/>
            <person name="Nakamura S."/>
        </authorList>
    </citation>
    <scope>NUCLEOTIDE SEQUENCE [LARGE SCALE GENOMIC DNA]</scope>
    <source>
        <strain evidence="3 4">JCM 13573</strain>
    </source>
</reference>
<comment type="caution">
    <text evidence="3">The sequence shown here is derived from an EMBL/GenBank/DDBJ whole genome shotgun (WGS) entry which is preliminary data.</text>
</comment>
<dbReference type="SMART" id="SM00062">
    <property type="entry name" value="PBPb"/>
    <property type="match status" value="1"/>
</dbReference>
<dbReference type="EMBL" id="BLKU01000001">
    <property type="protein sequence ID" value="GFG62545.1"/>
    <property type="molecule type" value="Genomic_DNA"/>
</dbReference>
<dbReference type="PANTHER" id="PTHR35936:SF19">
    <property type="entry name" value="AMINO-ACID-BINDING PROTEIN YXEM-RELATED"/>
    <property type="match status" value="1"/>
</dbReference>
<dbReference type="Proteomes" id="UP000465306">
    <property type="component" value="Unassembled WGS sequence"/>
</dbReference>
<dbReference type="Gene3D" id="3.40.190.10">
    <property type="entry name" value="Periplasmic binding protein-like II"/>
    <property type="match status" value="2"/>
</dbReference>
<dbReference type="Pfam" id="PF00497">
    <property type="entry name" value="SBP_bac_3"/>
    <property type="match status" value="1"/>
</dbReference>
<evidence type="ECO:0000259" key="2">
    <source>
        <dbReference type="SMART" id="SM00062"/>
    </source>
</evidence>
<feature type="domain" description="Solute-binding protein family 3/N-terminal" evidence="2">
    <location>
        <begin position="90"/>
        <end position="313"/>
    </location>
</feature>
<accession>A0ABQ1BFN9</accession>
<dbReference type="InterPro" id="IPR001638">
    <property type="entry name" value="Solute-binding_3/MltF_N"/>
</dbReference>
<gene>
    <name evidence="3" type="ORF">MKUB_00350</name>
</gene>
<evidence type="ECO:0000256" key="1">
    <source>
        <dbReference type="ARBA" id="ARBA00022729"/>
    </source>
</evidence>
<evidence type="ECO:0000313" key="3">
    <source>
        <dbReference type="EMBL" id="GFG62545.1"/>
    </source>
</evidence>
<organism evidence="3 4">
    <name type="scientific">Mycobacterium kubicae</name>
    <dbReference type="NCBI Taxonomy" id="120959"/>
    <lineage>
        <taxon>Bacteria</taxon>
        <taxon>Bacillati</taxon>
        <taxon>Actinomycetota</taxon>
        <taxon>Actinomycetes</taxon>
        <taxon>Mycobacteriales</taxon>
        <taxon>Mycobacteriaceae</taxon>
        <taxon>Mycobacterium</taxon>
        <taxon>Mycobacterium simiae complex</taxon>
    </lineage>
</organism>
<sequence length="316" mass="34762">MRRRHKNPLLAHGLLNISNYTQLCIEGGAAGIAATMGSANTGRMLLPSAQAPKRRHLALLAVAVAVVIGSCRSEDQGGQDDLRRISHAGVVRVCSTGDYLPFTYRDIRGQWSGLDIDMAADMARRLAVTLEIVATTWSAVLQDLGKRCDVAMGGITITADRARDALYSRPYLRDGKAAIARCVDRSKYRSLNDIDRTGVRVIVNPDGTNAQFDRANLQHATVIDYPDNNTIFEQIITGRADVMITDGSEIRYQTTQHPQLCAGDLDHPFNTIQKAYLIPLSAKQTQEWVNQWLTIADNDGTYAAISRKWLGRDVGP</sequence>
<keyword evidence="1" id="KW-0732">Signal</keyword>
<dbReference type="PANTHER" id="PTHR35936">
    <property type="entry name" value="MEMBRANE-BOUND LYTIC MUREIN TRANSGLYCOSYLASE F"/>
    <property type="match status" value="1"/>
</dbReference>
<evidence type="ECO:0000313" key="4">
    <source>
        <dbReference type="Proteomes" id="UP000465306"/>
    </source>
</evidence>
<protein>
    <submittedName>
        <fullName evidence="3">Cyclohexadienyl dehydratase</fullName>
    </submittedName>
</protein>
<name>A0ABQ1BFN9_9MYCO</name>
<proteinExistence type="predicted"/>